<accession>A0A6A2Y4M3</accession>
<dbReference type="Proteomes" id="UP000436088">
    <property type="component" value="Unassembled WGS sequence"/>
</dbReference>
<comment type="subcellular location">
    <subcellularLocation>
        <location evidence="2">Cytoplasm</location>
    </subcellularLocation>
    <subcellularLocation>
        <location evidence="1">Nucleus</location>
    </subcellularLocation>
</comment>
<evidence type="ECO:0000256" key="5">
    <source>
        <dbReference type="ARBA" id="ARBA00023242"/>
    </source>
</evidence>
<name>A0A6A2Y4M3_HIBSY</name>
<evidence type="ECO:0000256" key="2">
    <source>
        <dbReference type="ARBA" id="ARBA00004496"/>
    </source>
</evidence>
<dbReference type="PANTHER" id="PTHR14145:SF2">
    <property type="entry name" value="COP9 SIGNALOSOME COMPLEX SUBUNIT 1"/>
    <property type="match status" value="1"/>
</dbReference>
<comment type="caution">
    <text evidence="6">The sequence shown here is derived from an EMBL/GenBank/DDBJ whole genome shotgun (WGS) entry which is preliminary data.</text>
</comment>
<evidence type="ECO:0000256" key="1">
    <source>
        <dbReference type="ARBA" id="ARBA00004123"/>
    </source>
</evidence>
<keyword evidence="7" id="KW-1185">Reference proteome</keyword>
<evidence type="ECO:0000256" key="3">
    <source>
        <dbReference type="ARBA" id="ARBA00022490"/>
    </source>
</evidence>
<dbReference type="EMBL" id="VEPZ02001496">
    <property type="protein sequence ID" value="KAE8670846.1"/>
    <property type="molecule type" value="Genomic_DNA"/>
</dbReference>
<dbReference type="InterPro" id="IPR019585">
    <property type="entry name" value="Rpn7/CSN1"/>
</dbReference>
<gene>
    <name evidence="6" type="ORF">F3Y22_tig00112069pilonHSYRG00035</name>
</gene>
<dbReference type="AlphaFoldDB" id="A0A6A2Y4M3"/>
<evidence type="ECO:0000313" key="7">
    <source>
        <dbReference type="Proteomes" id="UP000436088"/>
    </source>
</evidence>
<proteinExistence type="predicted"/>
<organism evidence="6 7">
    <name type="scientific">Hibiscus syriacus</name>
    <name type="common">Rose of Sharon</name>
    <dbReference type="NCBI Taxonomy" id="106335"/>
    <lineage>
        <taxon>Eukaryota</taxon>
        <taxon>Viridiplantae</taxon>
        <taxon>Streptophyta</taxon>
        <taxon>Embryophyta</taxon>
        <taxon>Tracheophyta</taxon>
        <taxon>Spermatophyta</taxon>
        <taxon>Magnoliopsida</taxon>
        <taxon>eudicotyledons</taxon>
        <taxon>Gunneridae</taxon>
        <taxon>Pentapetalae</taxon>
        <taxon>rosids</taxon>
        <taxon>malvids</taxon>
        <taxon>Malvales</taxon>
        <taxon>Malvaceae</taxon>
        <taxon>Malvoideae</taxon>
        <taxon>Hibiscus</taxon>
    </lineage>
</organism>
<evidence type="ECO:0000256" key="4">
    <source>
        <dbReference type="ARBA" id="ARBA00022790"/>
    </source>
</evidence>
<keyword evidence="5" id="KW-0539">Nucleus</keyword>
<dbReference type="PANTHER" id="PTHR14145">
    <property type="entry name" value="26S PROTESOME SUBUNIT 6"/>
    <property type="match status" value="1"/>
</dbReference>
<protein>
    <submittedName>
        <fullName evidence="6">COP9 signalosome complex subunit 1</fullName>
    </submittedName>
</protein>
<evidence type="ECO:0000313" key="6">
    <source>
        <dbReference type="EMBL" id="KAE8670846.1"/>
    </source>
</evidence>
<keyword evidence="4" id="KW-0736">Signalosome</keyword>
<dbReference type="Gene3D" id="1.25.40.570">
    <property type="match status" value="2"/>
</dbReference>
<dbReference type="GO" id="GO:0005737">
    <property type="term" value="C:cytoplasm"/>
    <property type="evidence" value="ECO:0007669"/>
    <property type="project" value="UniProtKB-SubCell"/>
</dbReference>
<dbReference type="GO" id="GO:0008180">
    <property type="term" value="C:COP9 signalosome"/>
    <property type="evidence" value="ECO:0007669"/>
    <property type="project" value="UniProtKB-KW"/>
</dbReference>
<sequence>MVGEDNISNPLMEEMCANDIGYVDDAPPSSTSITERKFWPIISGEHLEIKAYAALYSGRTKIMRLIFIFDHCDNTVIHLESLRMAYDELKKGENNQLFREIVQKIDGRLGPNYLMDSACCAMVDRKAEQRKEKLMSKKYKLAARKFLEVGSELGNSDSEVIAPQDVATLLAPEVRELINDFDSSHYASCLEYLGNLKSNLMLDIHIHDHVETLYNQIQSKALIKYTHPFVSVDM</sequence>
<keyword evidence="3" id="KW-0963">Cytoplasm</keyword>
<reference evidence="6" key="1">
    <citation type="submission" date="2019-09" db="EMBL/GenBank/DDBJ databases">
        <title>Draft genome information of white flower Hibiscus syriacus.</title>
        <authorList>
            <person name="Kim Y.-M."/>
        </authorList>
    </citation>
    <scope>NUCLEOTIDE SEQUENCE [LARGE SCALE GENOMIC DNA]</scope>
    <source>
        <strain evidence="6">YM2019G1</strain>
    </source>
</reference>